<dbReference type="AlphaFoldDB" id="A0A4R1XVR9"/>
<dbReference type="InterPro" id="IPR000259">
    <property type="entry name" value="Adhesion_dom_fimbrial"/>
</dbReference>
<dbReference type="PANTHER" id="PTHR33420">
    <property type="entry name" value="FIMBRIAL SUBUNIT ELFA-RELATED"/>
    <property type="match status" value="1"/>
</dbReference>
<dbReference type="PANTHER" id="PTHR33420:SF3">
    <property type="entry name" value="FIMBRIAL SUBUNIT ELFA"/>
    <property type="match status" value="1"/>
</dbReference>
<feature type="signal peptide" evidence="5">
    <location>
        <begin position="1"/>
        <end position="22"/>
    </location>
</feature>
<evidence type="ECO:0000313" key="7">
    <source>
        <dbReference type="EMBL" id="TCM66600.1"/>
    </source>
</evidence>
<dbReference type="InterPro" id="IPR008966">
    <property type="entry name" value="Adhesion_dom_sf"/>
</dbReference>
<evidence type="ECO:0000259" key="6">
    <source>
        <dbReference type="Pfam" id="PF00419"/>
    </source>
</evidence>
<organism evidence="7 8">
    <name type="scientific">Acinetobacter calcoaceticus</name>
    <dbReference type="NCBI Taxonomy" id="471"/>
    <lineage>
        <taxon>Bacteria</taxon>
        <taxon>Pseudomonadati</taxon>
        <taxon>Pseudomonadota</taxon>
        <taxon>Gammaproteobacteria</taxon>
        <taxon>Moraxellales</taxon>
        <taxon>Moraxellaceae</taxon>
        <taxon>Acinetobacter</taxon>
        <taxon>Acinetobacter calcoaceticus/baumannii complex</taxon>
    </lineage>
</organism>
<dbReference type="InterPro" id="IPR050263">
    <property type="entry name" value="Bact_Fimbrial_Adh_Pro"/>
</dbReference>
<sequence length="179" mass="19493">MKKLALSLGAVALALTSAQSFAVGATSGIVNVTGYVQGQTCRITDDTTYHDLRLDDTRTRDLVRLGDVSTQQVKFDIKLVDCEVGETAGIRFGNSNVDGAHAGTLKNIWSGSGVAENVNIQLMYNDQAIDLTAQTNDHYKTVVTHDDALVYQYAARYYATGQATKGWVHSFATYNVDYK</sequence>
<evidence type="ECO:0000256" key="4">
    <source>
        <dbReference type="ARBA" id="ARBA00023263"/>
    </source>
</evidence>
<keyword evidence="3 5" id="KW-0732">Signal</keyword>
<dbReference type="EMBL" id="SLVJ01000012">
    <property type="protein sequence ID" value="TCM66600.1"/>
    <property type="molecule type" value="Genomic_DNA"/>
</dbReference>
<evidence type="ECO:0000256" key="1">
    <source>
        <dbReference type="ARBA" id="ARBA00004561"/>
    </source>
</evidence>
<evidence type="ECO:0000256" key="2">
    <source>
        <dbReference type="ARBA" id="ARBA00006671"/>
    </source>
</evidence>
<keyword evidence="4" id="KW-0281">Fimbrium</keyword>
<comment type="similarity">
    <text evidence="2">Belongs to the fimbrial protein family.</text>
</comment>
<dbReference type="SUPFAM" id="SSF49401">
    <property type="entry name" value="Bacterial adhesins"/>
    <property type="match status" value="1"/>
</dbReference>
<feature type="domain" description="Fimbrial-type adhesion" evidence="6">
    <location>
        <begin position="31"/>
        <end position="179"/>
    </location>
</feature>
<gene>
    <name evidence="7" type="ORF">EC844_11243</name>
</gene>
<accession>A0A4R1XVR9</accession>
<reference evidence="7 8" key="1">
    <citation type="submission" date="2019-03" db="EMBL/GenBank/DDBJ databases">
        <title>Genomic analyses of the natural microbiome of Caenorhabditis elegans.</title>
        <authorList>
            <person name="Samuel B."/>
        </authorList>
    </citation>
    <scope>NUCLEOTIDE SEQUENCE [LARGE SCALE GENOMIC DNA]</scope>
    <source>
        <strain evidence="7 8">JUb89</strain>
    </source>
</reference>
<dbReference type="OrthoDB" id="6887929at2"/>
<name>A0A4R1XVR9_ACICA</name>
<evidence type="ECO:0000313" key="8">
    <source>
        <dbReference type="Proteomes" id="UP000294963"/>
    </source>
</evidence>
<dbReference type="Pfam" id="PF00419">
    <property type="entry name" value="Fimbrial"/>
    <property type="match status" value="1"/>
</dbReference>
<dbReference type="Gene3D" id="2.60.40.1090">
    <property type="entry name" value="Fimbrial-type adhesion domain"/>
    <property type="match status" value="1"/>
</dbReference>
<comment type="subcellular location">
    <subcellularLocation>
        <location evidence="1">Fimbrium</location>
    </subcellularLocation>
</comment>
<protein>
    <submittedName>
        <fullName evidence="7">Major type 1 subunit fimbrin (Pilin)</fullName>
    </submittedName>
</protein>
<feature type="chain" id="PRO_5020628098" evidence="5">
    <location>
        <begin position="23"/>
        <end position="179"/>
    </location>
</feature>
<comment type="caution">
    <text evidence="7">The sequence shown here is derived from an EMBL/GenBank/DDBJ whole genome shotgun (WGS) entry which is preliminary data.</text>
</comment>
<dbReference type="Proteomes" id="UP000294963">
    <property type="component" value="Unassembled WGS sequence"/>
</dbReference>
<keyword evidence="8" id="KW-1185">Reference proteome</keyword>
<evidence type="ECO:0000256" key="3">
    <source>
        <dbReference type="ARBA" id="ARBA00022729"/>
    </source>
</evidence>
<dbReference type="GO" id="GO:0043709">
    <property type="term" value="P:cell adhesion involved in single-species biofilm formation"/>
    <property type="evidence" value="ECO:0007669"/>
    <property type="project" value="TreeGrafter"/>
</dbReference>
<proteinExistence type="inferred from homology"/>
<evidence type="ECO:0000256" key="5">
    <source>
        <dbReference type="SAM" id="SignalP"/>
    </source>
</evidence>
<dbReference type="InterPro" id="IPR036937">
    <property type="entry name" value="Adhesion_dom_fimbrial_sf"/>
</dbReference>
<dbReference type="GO" id="GO:0009289">
    <property type="term" value="C:pilus"/>
    <property type="evidence" value="ECO:0007669"/>
    <property type="project" value="UniProtKB-SubCell"/>
</dbReference>